<reference evidence="2 3" key="1">
    <citation type="submission" date="2015-10" db="EMBL/GenBank/DDBJ databases">
        <title>Draft genome sequence of Streptomyces longwoodensis DSM 41677, type strain for the species Streptomyces longwoodensis.</title>
        <authorList>
            <person name="Ruckert C."/>
            <person name="Winkler A."/>
            <person name="Kalinowski J."/>
            <person name="Kampfer P."/>
            <person name="Glaeser S."/>
        </authorList>
    </citation>
    <scope>NUCLEOTIDE SEQUENCE [LARGE SCALE GENOMIC DNA]</scope>
    <source>
        <strain evidence="2 3">DSM 41677</strain>
    </source>
</reference>
<organism evidence="2 3">
    <name type="scientific">Streptomyces longwoodensis</name>
    <dbReference type="NCBI Taxonomy" id="68231"/>
    <lineage>
        <taxon>Bacteria</taxon>
        <taxon>Bacillati</taxon>
        <taxon>Actinomycetota</taxon>
        <taxon>Actinomycetes</taxon>
        <taxon>Kitasatosporales</taxon>
        <taxon>Streptomycetaceae</taxon>
        <taxon>Streptomyces</taxon>
    </lineage>
</organism>
<dbReference type="Proteomes" id="UP000053271">
    <property type="component" value="Unassembled WGS sequence"/>
</dbReference>
<evidence type="ECO:0000313" key="3">
    <source>
        <dbReference type="Proteomes" id="UP000053271"/>
    </source>
</evidence>
<protein>
    <submittedName>
        <fullName evidence="2">Uncharacterized protein</fullName>
    </submittedName>
</protein>
<feature type="signal peptide" evidence="1">
    <location>
        <begin position="1"/>
        <end position="27"/>
    </location>
</feature>
<evidence type="ECO:0000256" key="1">
    <source>
        <dbReference type="SAM" id="SignalP"/>
    </source>
</evidence>
<comment type="caution">
    <text evidence="2">The sequence shown here is derived from an EMBL/GenBank/DDBJ whole genome shotgun (WGS) entry which is preliminary data.</text>
</comment>
<dbReference type="AlphaFoldDB" id="A0A101QQE5"/>
<gene>
    <name evidence="2" type="ORF">AQJ30_32355</name>
</gene>
<feature type="chain" id="PRO_5007104113" evidence="1">
    <location>
        <begin position="28"/>
        <end position="114"/>
    </location>
</feature>
<sequence>MRAPRSSAALAGIALSALLGTVLTGCADNASGQLMARNGDRLVETLSNPPTGTCHRFPQGVTHVDNHMLSNIVLYTTEDCTVPEGGGSTYLSQQSSDAAVHSTGLWRSFGFADE</sequence>
<dbReference type="EMBL" id="LMWS01000043">
    <property type="protein sequence ID" value="KUN33936.1"/>
    <property type="molecule type" value="Genomic_DNA"/>
</dbReference>
<accession>A0A101QQE5</accession>
<evidence type="ECO:0000313" key="2">
    <source>
        <dbReference type="EMBL" id="KUN33936.1"/>
    </source>
</evidence>
<dbReference type="GeneID" id="91429277"/>
<name>A0A101QQE5_9ACTN</name>
<dbReference type="PROSITE" id="PS51257">
    <property type="entry name" value="PROKAR_LIPOPROTEIN"/>
    <property type="match status" value="1"/>
</dbReference>
<keyword evidence="1" id="KW-0732">Signal</keyword>
<dbReference type="RefSeq" id="WP_067240993.1">
    <property type="nucleotide sequence ID" value="NZ_JBFAEE010000036.1"/>
</dbReference>
<proteinExistence type="predicted"/>
<keyword evidence="3" id="KW-1185">Reference proteome</keyword>